<evidence type="ECO:0000313" key="3">
    <source>
        <dbReference type="Proteomes" id="UP000502504"/>
    </source>
</evidence>
<evidence type="ECO:0000313" key="2">
    <source>
        <dbReference type="EMBL" id="QIT44793.1"/>
    </source>
</evidence>
<dbReference type="Pfam" id="PF14435">
    <property type="entry name" value="SUKH-4"/>
    <property type="match status" value="1"/>
</dbReference>
<dbReference type="InterPro" id="IPR025851">
    <property type="entry name" value="SUKH-4"/>
</dbReference>
<feature type="region of interest" description="Disordered" evidence="1">
    <location>
        <begin position="282"/>
        <end position="317"/>
    </location>
</feature>
<evidence type="ECO:0008006" key="4">
    <source>
        <dbReference type="Google" id="ProtNLM"/>
    </source>
</evidence>
<sequence length="317" mass="33815">MGTTRTTTRTTITTFTEDRLGRCVTLPAAFGASRGAVSAAYFLSGRPGPAAARPPVPALERLLRCATVADELAALRGQFACYAARLEPSAVAEVTRRLLAVFEEATGGGPDPLWRIATVIRPPAPGGAGQGTGSGLALDLPFRLLDEEFGATGVVRFEEIDFPRELTHAPTRRFLREVGLPERADRFALETDVPLQTLDESTGGRPIRLGRLPRGASLVVDGATGAVLTWSESGPRPLNADVSTLAFALWLTRRERALRVLRELTGIYDGLAEAMTRTLAAPAPAPAPLSSSATGSRPRRSARSAGRGRWPGRRTLR</sequence>
<proteinExistence type="predicted"/>
<dbReference type="EMBL" id="CP050692">
    <property type="protein sequence ID" value="QIT44793.1"/>
    <property type="molecule type" value="Genomic_DNA"/>
</dbReference>
<gene>
    <name evidence="2" type="ORF">HCX60_15535</name>
</gene>
<dbReference type="RefSeq" id="WP_078633647.1">
    <property type="nucleotide sequence ID" value="NZ_CM007717.1"/>
</dbReference>
<organism evidence="2 3">
    <name type="scientific">Streptomyces antibioticus</name>
    <dbReference type="NCBI Taxonomy" id="1890"/>
    <lineage>
        <taxon>Bacteria</taxon>
        <taxon>Bacillati</taxon>
        <taxon>Actinomycetota</taxon>
        <taxon>Actinomycetes</taxon>
        <taxon>Kitasatosporales</taxon>
        <taxon>Streptomycetaceae</taxon>
        <taxon>Streptomyces</taxon>
    </lineage>
</organism>
<accession>A0AAE6Y7F6</accession>
<evidence type="ECO:0000256" key="1">
    <source>
        <dbReference type="SAM" id="MobiDB-lite"/>
    </source>
</evidence>
<dbReference type="AlphaFoldDB" id="A0AAE6Y7F6"/>
<name>A0AAE6Y7F6_STRAT</name>
<protein>
    <recommendedName>
        <fullName evidence="4">SUKH-4 immunity protein of toxin-antitoxin system</fullName>
    </recommendedName>
</protein>
<dbReference type="Proteomes" id="UP000502504">
    <property type="component" value="Chromosome"/>
</dbReference>
<reference evidence="2 3" key="1">
    <citation type="submission" date="2020-03" db="EMBL/GenBank/DDBJ databases">
        <title>Is there a link between lipid content and antibiotic production in Streptomyces?</title>
        <authorList>
            <person name="David M."/>
            <person name="Lejeune C."/>
            <person name="Abreu S."/>
            <person name="Thibessard A."/>
            <person name="Leblond P."/>
            <person name="Chaminade P."/>
            <person name="Virolle M.-J."/>
        </authorList>
    </citation>
    <scope>NUCLEOTIDE SEQUENCE [LARGE SCALE GENOMIC DNA]</scope>
    <source>
        <strain evidence="2 3">DSM 41481</strain>
    </source>
</reference>